<name>A0ABQ8RUX3_PERAM</name>
<evidence type="ECO:0000313" key="1">
    <source>
        <dbReference type="EMBL" id="KAJ4425514.1"/>
    </source>
</evidence>
<reference evidence="1 2" key="1">
    <citation type="journal article" date="2022" name="Allergy">
        <title>Genome assembly and annotation of Periplaneta americana reveal a comprehensive cockroach allergen profile.</title>
        <authorList>
            <person name="Wang L."/>
            <person name="Xiong Q."/>
            <person name="Saelim N."/>
            <person name="Wang L."/>
            <person name="Nong W."/>
            <person name="Wan A.T."/>
            <person name="Shi M."/>
            <person name="Liu X."/>
            <person name="Cao Q."/>
            <person name="Hui J.H.L."/>
            <person name="Sookrung N."/>
            <person name="Leung T.F."/>
            <person name="Tungtrongchitr A."/>
            <person name="Tsui S.K.W."/>
        </authorList>
    </citation>
    <scope>NUCLEOTIDE SEQUENCE [LARGE SCALE GENOMIC DNA]</scope>
    <source>
        <strain evidence="1">PWHHKU_190912</strain>
    </source>
</reference>
<dbReference type="Proteomes" id="UP001148838">
    <property type="component" value="Unassembled WGS sequence"/>
</dbReference>
<accession>A0ABQ8RUX3</accession>
<proteinExistence type="predicted"/>
<gene>
    <name evidence="1" type="ORF">ANN_27708</name>
</gene>
<dbReference type="EMBL" id="JAJSOF020000042">
    <property type="protein sequence ID" value="KAJ4425514.1"/>
    <property type="molecule type" value="Genomic_DNA"/>
</dbReference>
<organism evidence="1 2">
    <name type="scientific">Periplaneta americana</name>
    <name type="common">American cockroach</name>
    <name type="synonym">Blatta americana</name>
    <dbReference type="NCBI Taxonomy" id="6978"/>
    <lineage>
        <taxon>Eukaryota</taxon>
        <taxon>Metazoa</taxon>
        <taxon>Ecdysozoa</taxon>
        <taxon>Arthropoda</taxon>
        <taxon>Hexapoda</taxon>
        <taxon>Insecta</taxon>
        <taxon>Pterygota</taxon>
        <taxon>Neoptera</taxon>
        <taxon>Polyneoptera</taxon>
        <taxon>Dictyoptera</taxon>
        <taxon>Blattodea</taxon>
        <taxon>Blattoidea</taxon>
        <taxon>Blattidae</taxon>
        <taxon>Blattinae</taxon>
        <taxon>Periplaneta</taxon>
    </lineage>
</organism>
<comment type="caution">
    <text evidence="1">The sequence shown here is derived from an EMBL/GenBank/DDBJ whole genome shotgun (WGS) entry which is preliminary data.</text>
</comment>
<sequence>MEEQESLEKNSWGSVWLKNDAKHMKKRNRGAISFAVTQDDTVVRWHDNNIVILASNCHNVTPILKADRVSVIAGKRSKIQVDCPSVIE</sequence>
<protein>
    <submittedName>
        <fullName evidence="1">Uncharacterized protein</fullName>
    </submittedName>
</protein>
<keyword evidence="2" id="KW-1185">Reference proteome</keyword>
<dbReference type="PANTHER" id="PTHR47272">
    <property type="entry name" value="DDE_TNP_1_7 DOMAIN-CONTAINING PROTEIN"/>
    <property type="match status" value="1"/>
</dbReference>
<evidence type="ECO:0000313" key="2">
    <source>
        <dbReference type="Proteomes" id="UP001148838"/>
    </source>
</evidence>